<accession>A0A3A1U379</accession>
<evidence type="ECO:0000256" key="1">
    <source>
        <dbReference type="ARBA" id="ARBA00010211"/>
    </source>
</evidence>
<protein>
    <submittedName>
        <fullName evidence="4">Fumarylacetoacetate hydrolase</fullName>
    </submittedName>
</protein>
<keyword evidence="5" id="KW-1185">Reference proteome</keyword>
<dbReference type="Proteomes" id="UP000265742">
    <property type="component" value="Unassembled WGS sequence"/>
</dbReference>
<dbReference type="EMBL" id="QXTG01000001">
    <property type="protein sequence ID" value="RIX30770.1"/>
    <property type="molecule type" value="Genomic_DNA"/>
</dbReference>
<gene>
    <name evidence="4" type="ORF">D1781_05030</name>
</gene>
<keyword evidence="2" id="KW-0479">Metal-binding</keyword>
<dbReference type="PANTHER" id="PTHR42796:SF7">
    <property type="entry name" value="2-DEHYDRO-3-DEOXY-D-ARABINONATE DEHYDRATASE"/>
    <property type="match status" value="1"/>
</dbReference>
<dbReference type="GO" id="GO:0016787">
    <property type="term" value="F:hydrolase activity"/>
    <property type="evidence" value="ECO:0007669"/>
    <property type="project" value="UniProtKB-KW"/>
</dbReference>
<evidence type="ECO:0000259" key="3">
    <source>
        <dbReference type="Pfam" id="PF01557"/>
    </source>
</evidence>
<dbReference type="Pfam" id="PF01557">
    <property type="entry name" value="FAA_hydrolase"/>
    <property type="match status" value="1"/>
</dbReference>
<dbReference type="GO" id="GO:0046872">
    <property type="term" value="F:metal ion binding"/>
    <property type="evidence" value="ECO:0007669"/>
    <property type="project" value="UniProtKB-KW"/>
</dbReference>
<evidence type="ECO:0000313" key="5">
    <source>
        <dbReference type="Proteomes" id="UP000265742"/>
    </source>
</evidence>
<dbReference type="InterPro" id="IPR051121">
    <property type="entry name" value="FAH"/>
</dbReference>
<reference evidence="5" key="1">
    <citation type="submission" date="2018-09" db="EMBL/GenBank/DDBJ databases">
        <authorList>
            <person name="Kim I."/>
        </authorList>
    </citation>
    <scope>NUCLEOTIDE SEQUENCE [LARGE SCALE GENOMIC DNA]</scope>
    <source>
        <strain evidence="5">DD4a</strain>
    </source>
</reference>
<proteinExistence type="inferred from homology"/>
<name>A0A3A1U379_9MICO</name>
<dbReference type="Gene3D" id="3.90.850.10">
    <property type="entry name" value="Fumarylacetoacetase-like, C-terminal domain"/>
    <property type="match status" value="1"/>
</dbReference>
<evidence type="ECO:0000256" key="2">
    <source>
        <dbReference type="ARBA" id="ARBA00022723"/>
    </source>
</evidence>
<dbReference type="OrthoDB" id="9779415at2"/>
<organism evidence="4 5">
    <name type="scientific">Amnibacterium setariae</name>
    <dbReference type="NCBI Taxonomy" id="2306585"/>
    <lineage>
        <taxon>Bacteria</taxon>
        <taxon>Bacillati</taxon>
        <taxon>Actinomycetota</taxon>
        <taxon>Actinomycetes</taxon>
        <taxon>Micrococcales</taxon>
        <taxon>Microbacteriaceae</taxon>
        <taxon>Amnibacterium</taxon>
    </lineage>
</organism>
<comment type="caution">
    <text evidence="4">The sequence shown here is derived from an EMBL/GenBank/DDBJ whole genome shotgun (WGS) entry which is preliminary data.</text>
</comment>
<dbReference type="InterPro" id="IPR011234">
    <property type="entry name" value="Fumarylacetoacetase-like_C"/>
</dbReference>
<sequence length="288" mass="30718">MPQGAIRHVLTADGDRWVVRRDGEDRLIEGGLADLLALPLDEARARLDAATPTDAGTGVAAPVDLQEVWAAGVTYERSRDERMAESTEASIYDRVYVAERPEVFFKAPAGRVVAPGEPVGIRVDSDWDVPEPELGLVFTSRGELFGYVPGNDMSSRSIEGDNPLYLPQAKVYEAACALGPAIVPAWEVEGPFDIRLEIERDGATAFEGTTSTSTITRTAEDLGAWLFAAMPFPAGAVLLTGTGIVPPESFTLAAGDVVRVTIDRVGVLENPVREVGTDLRGRAAGGAR</sequence>
<evidence type="ECO:0000313" key="4">
    <source>
        <dbReference type="EMBL" id="RIX30770.1"/>
    </source>
</evidence>
<dbReference type="PANTHER" id="PTHR42796">
    <property type="entry name" value="FUMARYLACETOACETATE HYDROLASE DOMAIN-CONTAINING PROTEIN 2A-RELATED"/>
    <property type="match status" value="1"/>
</dbReference>
<dbReference type="GO" id="GO:0044281">
    <property type="term" value="P:small molecule metabolic process"/>
    <property type="evidence" value="ECO:0007669"/>
    <property type="project" value="UniProtKB-ARBA"/>
</dbReference>
<dbReference type="SUPFAM" id="SSF56529">
    <property type="entry name" value="FAH"/>
    <property type="match status" value="1"/>
</dbReference>
<comment type="similarity">
    <text evidence="1">Belongs to the FAH family.</text>
</comment>
<dbReference type="InterPro" id="IPR036663">
    <property type="entry name" value="Fumarylacetoacetase_C_sf"/>
</dbReference>
<dbReference type="AlphaFoldDB" id="A0A3A1U379"/>
<keyword evidence="4" id="KW-0378">Hydrolase</keyword>
<feature type="domain" description="Fumarylacetoacetase-like C-terminal" evidence="3">
    <location>
        <begin position="98"/>
        <end position="273"/>
    </location>
</feature>